<dbReference type="AlphaFoldDB" id="A0A918A748"/>
<name>A0A918A748_9ACTN</name>
<feature type="active site" description="Proton donor" evidence="3">
    <location>
        <position position="353"/>
    </location>
</feature>
<evidence type="ECO:0000256" key="3">
    <source>
        <dbReference type="PIRSR" id="PIRSR600183-50"/>
    </source>
</evidence>
<gene>
    <name evidence="8" type="primary">lysA</name>
    <name evidence="8" type="ORF">GCM10012278_43030</name>
</gene>
<evidence type="ECO:0000256" key="5">
    <source>
        <dbReference type="SAM" id="MobiDB-lite"/>
    </source>
</evidence>
<dbReference type="Pfam" id="PF02784">
    <property type="entry name" value="Orn_Arg_deC_N"/>
    <property type="match status" value="1"/>
</dbReference>
<proteinExistence type="inferred from homology"/>
<keyword evidence="2 3" id="KW-0663">Pyridoxal phosphate</keyword>
<evidence type="ECO:0000259" key="6">
    <source>
        <dbReference type="Pfam" id="PF00278"/>
    </source>
</evidence>
<dbReference type="GO" id="GO:0008836">
    <property type="term" value="F:diaminopimelate decarboxylase activity"/>
    <property type="evidence" value="ECO:0007669"/>
    <property type="project" value="TreeGrafter"/>
</dbReference>
<evidence type="ECO:0000256" key="2">
    <source>
        <dbReference type="ARBA" id="ARBA00022898"/>
    </source>
</evidence>
<dbReference type="InterPro" id="IPR000183">
    <property type="entry name" value="Orn/DAP/Arg_de-COase"/>
</dbReference>
<dbReference type="PANTHER" id="PTHR43727">
    <property type="entry name" value="DIAMINOPIMELATE DECARBOXYLASE"/>
    <property type="match status" value="1"/>
</dbReference>
<reference evidence="8" key="2">
    <citation type="submission" date="2020-09" db="EMBL/GenBank/DDBJ databases">
        <authorList>
            <person name="Sun Q."/>
            <person name="Zhou Y."/>
        </authorList>
    </citation>
    <scope>NUCLEOTIDE SEQUENCE</scope>
    <source>
        <strain evidence="8">CGMCC 4.7430</strain>
    </source>
</reference>
<dbReference type="SUPFAM" id="SSF51419">
    <property type="entry name" value="PLP-binding barrel"/>
    <property type="match status" value="1"/>
</dbReference>
<dbReference type="GO" id="GO:0009089">
    <property type="term" value="P:lysine biosynthetic process via diaminopimelate"/>
    <property type="evidence" value="ECO:0007669"/>
    <property type="project" value="TreeGrafter"/>
</dbReference>
<dbReference type="InterPro" id="IPR029066">
    <property type="entry name" value="PLP-binding_barrel"/>
</dbReference>
<dbReference type="Proteomes" id="UP000660745">
    <property type="component" value="Unassembled WGS sequence"/>
</dbReference>
<comment type="similarity">
    <text evidence="4">Belongs to the Orn/Lys/Arg decarboxylase class-II family.</text>
</comment>
<dbReference type="Gene3D" id="3.20.20.10">
    <property type="entry name" value="Alanine racemase"/>
    <property type="match status" value="1"/>
</dbReference>
<dbReference type="InterPro" id="IPR022643">
    <property type="entry name" value="De-COase2_C"/>
</dbReference>
<evidence type="ECO:0000259" key="7">
    <source>
        <dbReference type="Pfam" id="PF02784"/>
    </source>
</evidence>
<sequence>MVAESVRVRAVQVAAGGDLPAYVYDLPGLRAHAGAVQAAMAGSAQVFYAVKANPAAEILRTLWPFVDGFEVASGGELALVRELLPDAPVAFSGPGKTDAELALTRELGVHRLHVESPGELARLIATGARQDILLRANPDLPGADIRQAADSPFGMDPDGLATCVRLLRDAPWITLHGIHAHLTWDRHDAPAMAELARRVAAWALPWLREHLPAVTEPELDLGGGMGVDYGAPHTRFDWPAYSAALSSLGSELESDLESDLESGLESGPGSGRDRPVRLRIEPGRSLTAYDGWYVTDVLDVKRTHGRHYAVLRGGTHHLRTPVARGHDQPFTVIHRASAGPALTGTVTLVGQLCTPRDVLHRDAEVTGLRVGDLVAFGLAGAYAWNLSHHDFLLHPKPSFHYVDGP</sequence>
<comment type="cofactor">
    <cofactor evidence="1 3">
        <name>pyridoxal 5'-phosphate</name>
        <dbReference type="ChEBI" id="CHEBI:597326"/>
    </cofactor>
</comment>
<dbReference type="GO" id="GO:0006596">
    <property type="term" value="P:polyamine biosynthetic process"/>
    <property type="evidence" value="ECO:0007669"/>
    <property type="project" value="InterPro"/>
</dbReference>
<reference evidence="8" key="1">
    <citation type="journal article" date="2014" name="Int. J. Syst. Evol. Microbiol.">
        <title>Complete genome sequence of Corynebacterium casei LMG S-19264T (=DSM 44701T), isolated from a smear-ripened cheese.</title>
        <authorList>
            <consortium name="US DOE Joint Genome Institute (JGI-PGF)"/>
            <person name="Walter F."/>
            <person name="Albersmeier A."/>
            <person name="Kalinowski J."/>
            <person name="Ruckert C."/>
        </authorList>
    </citation>
    <scope>NUCLEOTIDE SEQUENCE</scope>
    <source>
        <strain evidence="8">CGMCC 4.7430</strain>
    </source>
</reference>
<evidence type="ECO:0000256" key="1">
    <source>
        <dbReference type="ARBA" id="ARBA00001933"/>
    </source>
</evidence>
<dbReference type="PRINTS" id="PR01179">
    <property type="entry name" value="ODADCRBXLASE"/>
</dbReference>
<feature type="modified residue" description="N6-(pyridoxal phosphate)lysine" evidence="3">
    <location>
        <position position="51"/>
    </location>
</feature>
<dbReference type="Gene3D" id="2.40.37.10">
    <property type="entry name" value="Lyase, Ornithine Decarboxylase, Chain A, domain 1"/>
    <property type="match status" value="1"/>
</dbReference>
<organism evidence="8 9">
    <name type="scientific">Nonomuraea glycinis</name>
    <dbReference type="NCBI Taxonomy" id="2047744"/>
    <lineage>
        <taxon>Bacteria</taxon>
        <taxon>Bacillati</taxon>
        <taxon>Actinomycetota</taxon>
        <taxon>Actinomycetes</taxon>
        <taxon>Streptosporangiales</taxon>
        <taxon>Streptosporangiaceae</taxon>
        <taxon>Nonomuraea</taxon>
    </lineage>
</organism>
<dbReference type="PRINTS" id="PR01182">
    <property type="entry name" value="ORNDCRBXLASE"/>
</dbReference>
<comment type="caution">
    <text evidence="8">The sequence shown here is derived from an EMBL/GenBank/DDBJ whole genome shotgun (WGS) entry which is preliminary data.</text>
</comment>
<evidence type="ECO:0000256" key="4">
    <source>
        <dbReference type="RuleBase" id="RU003737"/>
    </source>
</evidence>
<dbReference type="PANTHER" id="PTHR43727:SF2">
    <property type="entry name" value="GROUP IV DECARBOXYLASE"/>
    <property type="match status" value="1"/>
</dbReference>
<dbReference type="InterPro" id="IPR022644">
    <property type="entry name" value="De-COase2_N"/>
</dbReference>
<dbReference type="EMBL" id="BMNK01000007">
    <property type="protein sequence ID" value="GGP09015.1"/>
    <property type="molecule type" value="Genomic_DNA"/>
</dbReference>
<dbReference type="RefSeq" id="WP_189140733.1">
    <property type="nucleotide sequence ID" value="NZ_BMNK01000007.1"/>
</dbReference>
<dbReference type="InterPro" id="IPR002433">
    <property type="entry name" value="Orn_de-COase"/>
</dbReference>
<feature type="domain" description="Orn/DAP/Arg decarboxylase 2 N-terminal" evidence="7">
    <location>
        <begin position="32"/>
        <end position="288"/>
    </location>
</feature>
<dbReference type="SUPFAM" id="SSF50621">
    <property type="entry name" value="Alanine racemase C-terminal domain-like"/>
    <property type="match status" value="1"/>
</dbReference>
<evidence type="ECO:0000313" key="8">
    <source>
        <dbReference type="EMBL" id="GGP09015.1"/>
    </source>
</evidence>
<feature type="domain" description="Orn/DAP/Arg decarboxylase 2 C-terminal" evidence="6">
    <location>
        <begin position="22"/>
        <end position="380"/>
    </location>
</feature>
<protein>
    <submittedName>
        <fullName evidence="8">Diaminopimelate decarboxylase</fullName>
    </submittedName>
</protein>
<dbReference type="InterPro" id="IPR009006">
    <property type="entry name" value="Ala_racemase/Decarboxylase_C"/>
</dbReference>
<accession>A0A918A748</accession>
<feature type="region of interest" description="Disordered" evidence="5">
    <location>
        <begin position="256"/>
        <end position="276"/>
    </location>
</feature>
<keyword evidence="9" id="KW-1185">Reference proteome</keyword>
<dbReference type="Pfam" id="PF00278">
    <property type="entry name" value="Orn_DAP_Arg_deC"/>
    <property type="match status" value="1"/>
</dbReference>
<evidence type="ECO:0000313" key="9">
    <source>
        <dbReference type="Proteomes" id="UP000660745"/>
    </source>
</evidence>